<dbReference type="GO" id="GO:0009401">
    <property type="term" value="P:phosphoenolpyruvate-dependent sugar phosphotransferase system"/>
    <property type="evidence" value="ECO:0007669"/>
    <property type="project" value="InterPro"/>
</dbReference>
<dbReference type="GO" id="GO:0005886">
    <property type="term" value="C:plasma membrane"/>
    <property type="evidence" value="ECO:0007669"/>
    <property type="project" value="TreeGrafter"/>
</dbReference>
<dbReference type="PANTHER" id="PTHR32502:SF23">
    <property type="entry name" value="TRANSPORT PROTEIN, PTS SYSTEM"/>
    <property type="match status" value="1"/>
</dbReference>
<name>A0A1V2R0H4_9GAMM</name>
<proteinExistence type="predicted"/>
<evidence type="ECO:0000256" key="1">
    <source>
        <dbReference type="SAM" id="Phobius"/>
    </source>
</evidence>
<feature type="transmembrane region" description="Helical" evidence="1">
    <location>
        <begin position="238"/>
        <end position="256"/>
    </location>
</feature>
<feature type="transmembrane region" description="Helical" evidence="1">
    <location>
        <begin position="194"/>
        <end position="218"/>
    </location>
</feature>
<dbReference type="Pfam" id="PF03613">
    <property type="entry name" value="EIID-AGA"/>
    <property type="match status" value="1"/>
</dbReference>
<protein>
    <submittedName>
        <fullName evidence="2">PTS mannose transporter subunit IID</fullName>
    </submittedName>
</protein>
<feature type="transmembrane region" description="Helical" evidence="1">
    <location>
        <begin position="154"/>
        <end position="173"/>
    </location>
</feature>
<sequence>MTDIQTNSASDTKHVGAYNDDKSEKKLFRQLFFRQFQLLGSMNFTRMEGLSYGWALAPMLKKIYPDPHRYLDALKRNSQFFNTNQHLAPFIMGLTLSMEKENASNPDFDKSSINGIKVALMGPFAGVGDSFFYGVLRIIATGIAIGLASQGNPLGPLLFLLVYNIPSYLVRYYGGVMGYRLGSKYIAEATQSGLLGCITKASSIMGLMMVGAMSASMVKFTATYKTTIAGQPFVLQEILDKICVGLIPLLLVLGCFKLLQKKVSPNRVLILLIVLGFAAAGVGII</sequence>
<dbReference type="AlphaFoldDB" id="A0A1V2R0H4"/>
<dbReference type="InterPro" id="IPR050303">
    <property type="entry name" value="GatZ_KbaZ_carbometab"/>
</dbReference>
<dbReference type="PANTHER" id="PTHR32502">
    <property type="entry name" value="N-ACETYLGALACTOSAMINE PERMEASE II COMPONENT-RELATED"/>
    <property type="match status" value="1"/>
</dbReference>
<feature type="transmembrane region" description="Helical" evidence="1">
    <location>
        <begin position="268"/>
        <end position="284"/>
    </location>
</feature>
<comment type="caution">
    <text evidence="2">The sequence shown here is derived from an EMBL/GenBank/DDBJ whole genome shotgun (WGS) entry which is preliminary data.</text>
</comment>
<organism evidence="2 3">
    <name type="scientific">Pectobacterium actinidiae</name>
    <dbReference type="NCBI Taxonomy" id="1507808"/>
    <lineage>
        <taxon>Bacteria</taxon>
        <taxon>Pseudomonadati</taxon>
        <taxon>Pseudomonadota</taxon>
        <taxon>Gammaproteobacteria</taxon>
        <taxon>Enterobacterales</taxon>
        <taxon>Pectobacteriaceae</taxon>
        <taxon>Pectobacterium</taxon>
    </lineage>
</organism>
<dbReference type="OrthoDB" id="9811533at2"/>
<keyword evidence="1" id="KW-0472">Membrane</keyword>
<keyword evidence="1" id="KW-1133">Transmembrane helix</keyword>
<accession>A0A1V2R0H4</accession>
<gene>
    <name evidence="2" type="ORF">BSK71_16380</name>
</gene>
<dbReference type="PROSITE" id="PS51108">
    <property type="entry name" value="PTS_EIID"/>
    <property type="match status" value="1"/>
</dbReference>
<dbReference type="Proteomes" id="UP000189286">
    <property type="component" value="Unassembled WGS sequence"/>
</dbReference>
<dbReference type="InterPro" id="IPR004704">
    <property type="entry name" value="PTS_IID_man"/>
</dbReference>
<reference evidence="3" key="1">
    <citation type="submission" date="2016-11" db="EMBL/GenBank/DDBJ databases">
        <authorList>
            <person name="Panda P."/>
            <person name="Visnovsky S."/>
            <person name="Pitman A."/>
        </authorList>
    </citation>
    <scope>NUCLEOTIDE SEQUENCE [LARGE SCALE GENOMIC DNA]</scope>
    <source>
        <strain evidence="3">ICMP 9972</strain>
    </source>
</reference>
<dbReference type="EMBL" id="MPUJ01000012">
    <property type="protein sequence ID" value="ONK03084.1"/>
    <property type="molecule type" value="Genomic_DNA"/>
</dbReference>
<evidence type="ECO:0000313" key="3">
    <source>
        <dbReference type="Proteomes" id="UP000189286"/>
    </source>
</evidence>
<keyword evidence="1" id="KW-0812">Transmembrane</keyword>
<evidence type="ECO:0000313" key="2">
    <source>
        <dbReference type="EMBL" id="ONK03084.1"/>
    </source>
</evidence>
<dbReference type="RefSeq" id="WP_039363070.1">
    <property type="nucleotide sequence ID" value="NZ_JRMH01000002.1"/>
</dbReference>